<name>A0A8H3B2S2_9AGAM</name>
<evidence type="ECO:0000256" key="1">
    <source>
        <dbReference type="SAM" id="MobiDB-lite"/>
    </source>
</evidence>
<dbReference type="Pfam" id="PF20153">
    <property type="entry name" value="DUF6535"/>
    <property type="match status" value="1"/>
</dbReference>
<evidence type="ECO:0000259" key="2">
    <source>
        <dbReference type="Pfam" id="PF20153"/>
    </source>
</evidence>
<evidence type="ECO:0000313" key="3">
    <source>
        <dbReference type="EMBL" id="CAE6446599.1"/>
    </source>
</evidence>
<accession>A0A8H3B2S2</accession>
<dbReference type="AlphaFoldDB" id="A0A8H3B2S2"/>
<reference evidence="3" key="1">
    <citation type="submission" date="2021-01" db="EMBL/GenBank/DDBJ databases">
        <authorList>
            <person name="Kaushik A."/>
        </authorList>
    </citation>
    <scope>NUCLEOTIDE SEQUENCE</scope>
    <source>
        <strain evidence="3">AG6-10EEA</strain>
    </source>
</reference>
<sequence length="134" mass="14890">MLAMLPKPISSGAGRTDGRHGSPEAFSRDDHRAPATDEPSKSQQNERKVHFCVLFLLSVVRVLRKKKTKVYGGDPVPDFDPAGTELGKEARIWRTYVKQSDKWDNELVDGWNKSLDVILVFAALFSAISTAYVG</sequence>
<feature type="region of interest" description="Disordered" evidence="1">
    <location>
        <begin position="1"/>
        <end position="45"/>
    </location>
</feature>
<evidence type="ECO:0000313" key="4">
    <source>
        <dbReference type="Proteomes" id="UP000663853"/>
    </source>
</evidence>
<feature type="domain" description="DUF6535" evidence="2">
    <location>
        <begin position="93"/>
        <end position="132"/>
    </location>
</feature>
<dbReference type="Proteomes" id="UP000663853">
    <property type="component" value="Unassembled WGS sequence"/>
</dbReference>
<proteinExistence type="predicted"/>
<dbReference type="EMBL" id="CAJMXA010000916">
    <property type="protein sequence ID" value="CAE6446599.1"/>
    <property type="molecule type" value="Genomic_DNA"/>
</dbReference>
<comment type="caution">
    <text evidence="3">The sequence shown here is derived from an EMBL/GenBank/DDBJ whole genome shotgun (WGS) entry which is preliminary data.</text>
</comment>
<organism evidence="3 4">
    <name type="scientific">Rhizoctonia solani</name>
    <dbReference type="NCBI Taxonomy" id="456999"/>
    <lineage>
        <taxon>Eukaryota</taxon>
        <taxon>Fungi</taxon>
        <taxon>Dikarya</taxon>
        <taxon>Basidiomycota</taxon>
        <taxon>Agaricomycotina</taxon>
        <taxon>Agaricomycetes</taxon>
        <taxon>Cantharellales</taxon>
        <taxon>Ceratobasidiaceae</taxon>
        <taxon>Rhizoctonia</taxon>
    </lineage>
</organism>
<gene>
    <name evidence="3" type="ORF">RDB_LOCUS43610</name>
</gene>
<protein>
    <recommendedName>
        <fullName evidence="2">DUF6535 domain-containing protein</fullName>
    </recommendedName>
</protein>
<dbReference type="InterPro" id="IPR045338">
    <property type="entry name" value="DUF6535"/>
</dbReference>
<feature type="compositionally biased region" description="Basic and acidic residues" evidence="1">
    <location>
        <begin position="16"/>
        <end position="45"/>
    </location>
</feature>